<organism evidence="1 2">
    <name type="scientific">Rhizobium multihospitium</name>
    <dbReference type="NCBI Taxonomy" id="410764"/>
    <lineage>
        <taxon>Bacteria</taxon>
        <taxon>Pseudomonadati</taxon>
        <taxon>Pseudomonadota</taxon>
        <taxon>Alphaproteobacteria</taxon>
        <taxon>Hyphomicrobiales</taxon>
        <taxon>Rhizobiaceae</taxon>
        <taxon>Rhizobium/Agrobacterium group</taxon>
        <taxon>Rhizobium</taxon>
    </lineage>
</organism>
<proteinExistence type="predicted"/>
<accession>A0A1C3WSC7</accession>
<dbReference type="Proteomes" id="UP000199101">
    <property type="component" value="Unassembled WGS sequence"/>
</dbReference>
<keyword evidence="2" id="KW-1185">Reference proteome</keyword>
<sequence length="86" mass="10271">MLCLRHWMTISSIVSYAEEDYLHRENTQRNRPVRSEDTPMLFIFNRQNSIQIAWNGKLPVRRPESRLQQLDTRFGTIGFIRTYNVG</sequence>
<dbReference type="AlphaFoldDB" id="A0A1C3WSC7"/>
<protein>
    <submittedName>
        <fullName evidence="1">Uncharacterized protein</fullName>
    </submittedName>
</protein>
<name>A0A1C3WSC7_9HYPH</name>
<evidence type="ECO:0000313" key="2">
    <source>
        <dbReference type="Proteomes" id="UP000199101"/>
    </source>
</evidence>
<reference evidence="2" key="1">
    <citation type="submission" date="2016-08" db="EMBL/GenBank/DDBJ databases">
        <authorList>
            <person name="Varghese N."/>
            <person name="Submissions Spin"/>
        </authorList>
    </citation>
    <scope>NUCLEOTIDE SEQUENCE [LARGE SCALE GENOMIC DNA]</scope>
    <source>
        <strain evidence="2">HAMBI 2975</strain>
    </source>
</reference>
<evidence type="ECO:0000313" key="1">
    <source>
        <dbReference type="EMBL" id="SCB42973.1"/>
    </source>
</evidence>
<gene>
    <name evidence="1" type="ORF">GA0061103_6176</name>
</gene>
<dbReference type="EMBL" id="FMAG01000007">
    <property type="protein sequence ID" value="SCB42973.1"/>
    <property type="molecule type" value="Genomic_DNA"/>
</dbReference>